<evidence type="ECO:0000313" key="2">
    <source>
        <dbReference type="Proteomes" id="UP000076532"/>
    </source>
</evidence>
<gene>
    <name evidence="1" type="ORF">FIBSPDRAFT_756944</name>
</gene>
<dbReference type="Proteomes" id="UP000076532">
    <property type="component" value="Unassembled WGS sequence"/>
</dbReference>
<dbReference type="EMBL" id="KV417665">
    <property type="protein sequence ID" value="KZP11276.1"/>
    <property type="molecule type" value="Genomic_DNA"/>
</dbReference>
<keyword evidence="2" id="KW-1185">Reference proteome</keyword>
<protein>
    <submittedName>
        <fullName evidence="1">Uncharacterized protein</fullName>
    </submittedName>
</protein>
<proteinExistence type="predicted"/>
<reference evidence="1 2" key="1">
    <citation type="journal article" date="2016" name="Mol. Biol. Evol.">
        <title>Comparative Genomics of Early-Diverging Mushroom-Forming Fungi Provides Insights into the Origins of Lignocellulose Decay Capabilities.</title>
        <authorList>
            <person name="Nagy L.G."/>
            <person name="Riley R."/>
            <person name="Tritt A."/>
            <person name="Adam C."/>
            <person name="Daum C."/>
            <person name="Floudas D."/>
            <person name="Sun H."/>
            <person name="Yadav J.S."/>
            <person name="Pangilinan J."/>
            <person name="Larsson K.H."/>
            <person name="Matsuura K."/>
            <person name="Barry K."/>
            <person name="Labutti K."/>
            <person name="Kuo R."/>
            <person name="Ohm R.A."/>
            <person name="Bhattacharya S.S."/>
            <person name="Shirouzu T."/>
            <person name="Yoshinaga Y."/>
            <person name="Martin F.M."/>
            <person name="Grigoriev I.V."/>
            <person name="Hibbett D.S."/>
        </authorList>
    </citation>
    <scope>NUCLEOTIDE SEQUENCE [LARGE SCALE GENOMIC DNA]</scope>
    <source>
        <strain evidence="1 2">CBS 109695</strain>
    </source>
</reference>
<dbReference type="STRING" id="436010.A0A166A5Y7"/>
<evidence type="ECO:0000313" key="1">
    <source>
        <dbReference type="EMBL" id="KZP11276.1"/>
    </source>
</evidence>
<sequence length="284" mass="31551">MEAITKAVEEQNAIAASAAARRADNTVPASSYVGAVKTTPSAKLAMERTNERSRKVLFIRLGNRELVERHEPEELMLKANRVLEAVKENGVVVPEWVIFLGAKTLEKGDVVYDMRTKEAATWLKANKVAFLAGFGAHLGIKGEEYALMVENIPVGFGTKQEEMDQAEDHNEIEKGSMLSFKWIKHPSQWRPGQRTAFAVVKVSSAQAANKLIWKGLYIGGRSNKARKVISEVQCCFKCQRLNPRHVANTCPCKHEVCEFCGENHRAGVCEKRGGDPAEHWCANC</sequence>
<organism evidence="1 2">
    <name type="scientific">Athelia psychrophila</name>
    <dbReference type="NCBI Taxonomy" id="1759441"/>
    <lineage>
        <taxon>Eukaryota</taxon>
        <taxon>Fungi</taxon>
        <taxon>Dikarya</taxon>
        <taxon>Basidiomycota</taxon>
        <taxon>Agaricomycotina</taxon>
        <taxon>Agaricomycetes</taxon>
        <taxon>Agaricomycetidae</taxon>
        <taxon>Atheliales</taxon>
        <taxon>Atheliaceae</taxon>
        <taxon>Athelia</taxon>
    </lineage>
</organism>
<name>A0A166A5Y7_9AGAM</name>
<accession>A0A166A5Y7</accession>
<dbReference type="AlphaFoldDB" id="A0A166A5Y7"/>
<dbReference type="OrthoDB" id="2687033at2759"/>